<accession>A0A660KWQ1</accession>
<dbReference type="OrthoDB" id="9803333at2"/>
<sequence length="275" mass="29391">MEAGRDVRCGCGRRKARFCDKVVVVTGAARGIGREIAIRFAEEGARALFLLDVRSEEAAETLALLEGRKCLEDTEAWFLPVDVANPEEVEQAARFAAERVSYVNVLVNNAGVSGRHLGDGPVHLLSPEVWARVLAVNLTGVYLVSRAFLPLMFARGGAVVHIASDDALVGSTPPNDTHAYTASKGGVLALTRAMSVSYAPYRIRVNAVAPGWVRSPMTEDLFAQEETRRKIEAASPLGRAAVPAEIAEAVLFLASEEASFVTGTTLVVDGGATIW</sequence>
<dbReference type="Gene3D" id="3.40.50.720">
    <property type="entry name" value="NAD(P)-binding Rossmann-like Domain"/>
    <property type="match status" value="1"/>
</dbReference>
<keyword evidence="4" id="KW-1185">Reference proteome</keyword>
<comment type="similarity">
    <text evidence="1">Belongs to the short-chain dehydrogenases/reductases (SDR) family.</text>
</comment>
<dbReference type="PROSITE" id="PS00061">
    <property type="entry name" value="ADH_SHORT"/>
    <property type="match status" value="1"/>
</dbReference>
<gene>
    <name evidence="3" type="ORF">C7438_1225</name>
</gene>
<dbReference type="GO" id="GO:0016616">
    <property type="term" value="F:oxidoreductase activity, acting on the CH-OH group of donors, NAD or NADP as acceptor"/>
    <property type="evidence" value="ECO:0007669"/>
    <property type="project" value="TreeGrafter"/>
</dbReference>
<dbReference type="AlphaFoldDB" id="A0A660KWQ1"/>
<dbReference type="PANTHER" id="PTHR42760:SF133">
    <property type="entry name" value="3-OXOACYL-[ACYL-CARRIER-PROTEIN] REDUCTASE"/>
    <property type="match status" value="1"/>
</dbReference>
<dbReference type="Pfam" id="PF13561">
    <property type="entry name" value="adh_short_C2"/>
    <property type="match status" value="1"/>
</dbReference>
<dbReference type="Proteomes" id="UP000267019">
    <property type="component" value="Unassembled WGS sequence"/>
</dbReference>
<evidence type="ECO:0000313" key="3">
    <source>
        <dbReference type="EMBL" id="RKQ84731.1"/>
    </source>
</evidence>
<organism evidence="3 4">
    <name type="scientific">Brockia lithotrophica</name>
    <dbReference type="NCBI Taxonomy" id="933949"/>
    <lineage>
        <taxon>Bacteria</taxon>
        <taxon>Bacillati</taxon>
        <taxon>Bacillota</taxon>
        <taxon>Bacilli</taxon>
        <taxon>Bacillales</taxon>
        <taxon>Bacillales Family X. Incertae Sedis</taxon>
        <taxon>Brockia</taxon>
    </lineage>
</organism>
<reference evidence="3 4" key="1">
    <citation type="submission" date="2018-10" db="EMBL/GenBank/DDBJ databases">
        <title>Genomic Encyclopedia of Type Strains, Phase IV (KMG-IV): sequencing the most valuable type-strain genomes for metagenomic binning, comparative biology and taxonomic classification.</title>
        <authorList>
            <person name="Goeker M."/>
        </authorList>
    </citation>
    <scope>NUCLEOTIDE SEQUENCE [LARGE SCALE GENOMIC DNA]</scope>
    <source>
        <strain evidence="3 4">DSM 22653</strain>
    </source>
</reference>
<protein>
    <submittedName>
        <fullName evidence="3">3-oxoacyl-[acyl-carrier protein] reductase</fullName>
    </submittedName>
</protein>
<dbReference type="EMBL" id="RBIJ01000003">
    <property type="protein sequence ID" value="RKQ84731.1"/>
    <property type="molecule type" value="Genomic_DNA"/>
</dbReference>
<comment type="caution">
    <text evidence="3">The sequence shown here is derived from an EMBL/GenBank/DDBJ whole genome shotgun (WGS) entry which is preliminary data.</text>
</comment>
<dbReference type="NCBIfam" id="NF005559">
    <property type="entry name" value="PRK07231.1"/>
    <property type="match status" value="1"/>
</dbReference>
<dbReference type="RefSeq" id="WP_121444469.1">
    <property type="nucleotide sequence ID" value="NZ_RBIJ01000003.1"/>
</dbReference>
<dbReference type="InterPro" id="IPR020904">
    <property type="entry name" value="Sc_DH/Rdtase_CS"/>
</dbReference>
<dbReference type="InterPro" id="IPR002347">
    <property type="entry name" value="SDR_fam"/>
</dbReference>
<evidence type="ECO:0000313" key="4">
    <source>
        <dbReference type="Proteomes" id="UP000267019"/>
    </source>
</evidence>
<dbReference type="CDD" id="cd05233">
    <property type="entry name" value="SDR_c"/>
    <property type="match status" value="1"/>
</dbReference>
<dbReference type="PRINTS" id="PR00081">
    <property type="entry name" value="GDHRDH"/>
</dbReference>
<dbReference type="SUPFAM" id="SSF51735">
    <property type="entry name" value="NAD(P)-binding Rossmann-fold domains"/>
    <property type="match status" value="1"/>
</dbReference>
<name>A0A660KWQ1_9BACL</name>
<evidence type="ECO:0000256" key="1">
    <source>
        <dbReference type="ARBA" id="ARBA00006484"/>
    </source>
</evidence>
<keyword evidence="2" id="KW-0560">Oxidoreductase</keyword>
<dbReference type="GO" id="GO:0008206">
    <property type="term" value="P:bile acid metabolic process"/>
    <property type="evidence" value="ECO:0007669"/>
    <property type="project" value="UniProtKB-ARBA"/>
</dbReference>
<evidence type="ECO:0000256" key="2">
    <source>
        <dbReference type="ARBA" id="ARBA00023002"/>
    </source>
</evidence>
<dbReference type="PANTHER" id="PTHR42760">
    <property type="entry name" value="SHORT-CHAIN DEHYDROGENASES/REDUCTASES FAMILY MEMBER"/>
    <property type="match status" value="1"/>
</dbReference>
<proteinExistence type="inferred from homology"/>
<dbReference type="FunFam" id="3.40.50.720:FF:000084">
    <property type="entry name" value="Short-chain dehydrogenase reductase"/>
    <property type="match status" value="1"/>
</dbReference>
<dbReference type="InterPro" id="IPR036291">
    <property type="entry name" value="NAD(P)-bd_dom_sf"/>
</dbReference>
<dbReference type="PRINTS" id="PR00080">
    <property type="entry name" value="SDRFAMILY"/>
</dbReference>